<proteinExistence type="inferred from homology"/>
<dbReference type="RefSeq" id="XP_033524931.1">
    <property type="nucleotide sequence ID" value="XM_033671439.1"/>
</dbReference>
<dbReference type="SUPFAM" id="SSF49503">
    <property type="entry name" value="Cupredoxins"/>
    <property type="match status" value="1"/>
</dbReference>
<dbReference type="GO" id="GO:0005507">
    <property type="term" value="F:copper ion binding"/>
    <property type="evidence" value="ECO:0007669"/>
    <property type="project" value="InterPro"/>
</dbReference>
<sequence>MNATPFDHLTFDNTNPPHLYQSPDANNLGANLTIFTKNNTEVDLIFFVAGGNQPPHPIHKHSNRDFIIGSGGGSSNWTSIVEATAVIPQNLNLMSPPYRDNFDTPSSALRPMWLAVRYHVVNPGAFMLHCHIQSHLSGAWRW</sequence>
<keyword evidence="2" id="KW-0479">Metal-binding</keyword>
<protein>
    <submittedName>
        <fullName evidence="6">Multicopper oxidase</fullName>
    </submittedName>
</protein>
<evidence type="ECO:0000256" key="3">
    <source>
        <dbReference type="ARBA" id="ARBA00023002"/>
    </source>
</evidence>
<reference evidence="6" key="1">
    <citation type="journal article" date="2020" name="Stud. Mycol.">
        <title>101 Dothideomycetes genomes: a test case for predicting lifestyles and emergence of pathogens.</title>
        <authorList>
            <person name="Haridas S."/>
            <person name="Albert R."/>
            <person name="Binder M."/>
            <person name="Bloem J."/>
            <person name="Labutti K."/>
            <person name="Salamov A."/>
            <person name="Andreopoulos B."/>
            <person name="Baker S."/>
            <person name="Barry K."/>
            <person name="Bills G."/>
            <person name="Bluhm B."/>
            <person name="Cannon C."/>
            <person name="Castanera R."/>
            <person name="Culley D."/>
            <person name="Daum C."/>
            <person name="Ezra D."/>
            <person name="Gonzalez J."/>
            <person name="Henrissat B."/>
            <person name="Kuo A."/>
            <person name="Liang C."/>
            <person name="Lipzen A."/>
            <person name="Lutzoni F."/>
            <person name="Magnuson J."/>
            <person name="Mondo S."/>
            <person name="Nolan M."/>
            <person name="Ohm R."/>
            <person name="Pangilinan J."/>
            <person name="Park H.-J."/>
            <person name="Ramirez L."/>
            <person name="Alfaro M."/>
            <person name="Sun H."/>
            <person name="Tritt A."/>
            <person name="Yoshinaga Y."/>
            <person name="Zwiers L.-H."/>
            <person name="Turgeon B."/>
            <person name="Goodwin S."/>
            <person name="Spatafora J."/>
            <person name="Crous P."/>
            <person name="Grigoriev I."/>
        </authorList>
    </citation>
    <scope>NUCLEOTIDE SEQUENCE</scope>
    <source>
        <strain evidence="6">CBS 119687</strain>
    </source>
</reference>
<dbReference type="Pfam" id="PF07731">
    <property type="entry name" value="Cu-oxidase_2"/>
    <property type="match status" value="1"/>
</dbReference>
<evidence type="ECO:0000313" key="6">
    <source>
        <dbReference type="EMBL" id="KAF2130544.1"/>
    </source>
</evidence>
<evidence type="ECO:0000256" key="4">
    <source>
        <dbReference type="ARBA" id="ARBA00023180"/>
    </source>
</evidence>
<keyword evidence="3" id="KW-0560">Oxidoreductase</keyword>
<dbReference type="EMBL" id="ML977504">
    <property type="protein sequence ID" value="KAF2130544.1"/>
    <property type="molecule type" value="Genomic_DNA"/>
</dbReference>
<feature type="domain" description="Plastocyanin-like" evidence="5">
    <location>
        <begin position="26"/>
        <end position="137"/>
    </location>
</feature>
<dbReference type="PANTHER" id="PTHR11709">
    <property type="entry name" value="MULTI-COPPER OXIDASE"/>
    <property type="match status" value="1"/>
</dbReference>
<keyword evidence="4" id="KW-0325">Glycoprotein</keyword>
<organism evidence="6 7">
    <name type="scientific">Dothidotthia symphoricarpi CBS 119687</name>
    <dbReference type="NCBI Taxonomy" id="1392245"/>
    <lineage>
        <taxon>Eukaryota</taxon>
        <taxon>Fungi</taxon>
        <taxon>Dikarya</taxon>
        <taxon>Ascomycota</taxon>
        <taxon>Pezizomycotina</taxon>
        <taxon>Dothideomycetes</taxon>
        <taxon>Pleosporomycetidae</taxon>
        <taxon>Pleosporales</taxon>
        <taxon>Dothidotthiaceae</taxon>
        <taxon>Dothidotthia</taxon>
    </lineage>
</organism>
<evidence type="ECO:0000313" key="7">
    <source>
        <dbReference type="Proteomes" id="UP000799771"/>
    </source>
</evidence>
<evidence type="ECO:0000256" key="2">
    <source>
        <dbReference type="ARBA" id="ARBA00022723"/>
    </source>
</evidence>
<accession>A0A6A6AI41</accession>
<name>A0A6A6AI41_9PLEO</name>
<dbReference type="GeneID" id="54411871"/>
<evidence type="ECO:0000256" key="1">
    <source>
        <dbReference type="ARBA" id="ARBA00010609"/>
    </source>
</evidence>
<comment type="similarity">
    <text evidence="1">Belongs to the multicopper oxidase family.</text>
</comment>
<dbReference type="Proteomes" id="UP000799771">
    <property type="component" value="Unassembled WGS sequence"/>
</dbReference>
<dbReference type="Gene3D" id="2.60.40.420">
    <property type="entry name" value="Cupredoxins - blue copper proteins"/>
    <property type="match status" value="1"/>
</dbReference>
<evidence type="ECO:0000259" key="5">
    <source>
        <dbReference type="Pfam" id="PF07731"/>
    </source>
</evidence>
<gene>
    <name evidence="6" type="ORF">P153DRAFT_395945</name>
</gene>
<dbReference type="PANTHER" id="PTHR11709:SF488">
    <property type="entry name" value="LACCASE-RELATED"/>
    <property type="match status" value="1"/>
</dbReference>
<dbReference type="OrthoDB" id="2121828at2759"/>
<dbReference type="AlphaFoldDB" id="A0A6A6AI41"/>
<keyword evidence="7" id="KW-1185">Reference proteome</keyword>
<dbReference type="GO" id="GO:0016491">
    <property type="term" value="F:oxidoreductase activity"/>
    <property type="evidence" value="ECO:0007669"/>
    <property type="project" value="UniProtKB-KW"/>
</dbReference>
<dbReference type="InterPro" id="IPR045087">
    <property type="entry name" value="Cu-oxidase_fam"/>
</dbReference>
<dbReference type="InterPro" id="IPR011706">
    <property type="entry name" value="Cu-oxidase_C"/>
</dbReference>
<dbReference type="InterPro" id="IPR008972">
    <property type="entry name" value="Cupredoxin"/>
</dbReference>